<dbReference type="AlphaFoldDB" id="A0A0B6ZCL5"/>
<proteinExistence type="predicted"/>
<feature type="compositionally biased region" description="Polar residues" evidence="1">
    <location>
        <begin position="205"/>
        <end position="214"/>
    </location>
</feature>
<feature type="region of interest" description="Disordered" evidence="1">
    <location>
        <begin position="201"/>
        <end position="227"/>
    </location>
</feature>
<feature type="region of interest" description="Disordered" evidence="1">
    <location>
        <begin position="131"/>
        <end position="173"/>
    </location>
</feature>
<evidence type="ECO:0000313" key="2">
    <source>
        <dbReference type="EMBL" id="CEK65445.1"/>
    </source>
</evidence>
<dbReference type="EMBL" id="HACG01018580">
    <property type="protein sequence ID" value="CEK65445.1"/>
    <property type="molecule type" value="Transcribed_RNA"/>
</dbReference>
<name>A0A0B6ZCL5_9EUPU</name>
<reference evidence="2" key="1">
    <citation type="submission" date="2014-12" db="EMBL/GenBank/DDBJ databases">
        <title>Insight into the proteome of Arion vulgaris.</title>
        <authorList>
            <person name="Aradska J."/>
            <person name="Bulat T."/>
            <person name="Smidak R."/>
            <person name="Sarate P."/>
            <person name="Gangsoo J."/>
            <person name="Sialana F."/>
            <person name="Bilban M."/>
            <person name="Lubec G."/>
        </authorList>
    </citation>
    <scope>NUCLEOTIDE SEQUENCE</scope>
    <source>
        <tissue evidence="2">Skin</tissue>
    </source>
</reference>
<sequence length="227" mass="24838">SKPQRLKFKYTPLWEMEKDDKPPVIEEVSTKKDSSRGLALDYGSESSDYDEEEEGSLKKTSEKLIEQVSVDAQKDVDILVAKDESGKIQKEEKIEVAESVDGLTKDIETSAEDIVEAKISSEVYMQEEALPNVEEECPNSEAVELSSDGHDSSVIPSETDKEAYSPSHPSMDDVEDLVHVGAAVAAKDKELEVKHLPKLDDRATSYASHPSIPSHQLPGVGVATPAV</sequence>
<feature type="compositionally biased region" description="Basic and acidic residues" evidence="1">
    <location>
        <begin position="20"/>
        <end position="35"/>
    </location>
</feature>
<feature type="non-terminal residue" evidence="2">
    <location>
        <position position="1"/>
    </location>
</feature>
<feature type="region of interest" description="Disordered" evidence="1">
    <location>
        <begin position="20"/>
        <end position="58"/>
    </location>
</feature>
<gene>
    <name evidence="2" type="primary">ORF55033</name>
</gene>
<organism evidence="2">
    <name type="scientific">Arion vulgaris</name>
    <dbReference type="NCBI Taxonomy" id="1028688"/>
    <lineage>
        <taxon>Eukaryota</taxon>
        <taxon>Metazoa</taxon>
        <taxon>Spiralia</taxon>
        <taxon>Lophotrochozoa</taxon>
        <taxon>Mollusca</taxon>
        <taxon>Gastropoda</taxon>
        <taxon>Heterobranchia</taxon>
        <taxon>Euthyneura</taxon>
        <taxon>Panpulmonata</taxon>
        <taxon>Eupulmonata</taxon>
        <taxon>Stylommatophora</taxon>
        <taxon>Helicina</taxon>
        <taxon>Arionoidea</taxon>
        <taxon>Arionidae</taxon>
        <taxon>Arion</taxon>
    </lineage>
</organism>
<accession>A0A0B6ZCL5</accession>
<feature type="non-terminal residue" evidence="2">
    <location>
        <position position="227"/>
    </location>
</feature>
<evidence type="ECO:0000256" key="1">
    <source>
        <dbReference type="SAM" id="MobiDB-lite"/>
    </source>
</evidence>
<protein>
    <submittedName>
        <fullName evidence="2">Uncharacterized protein</fullName>
    </submittedName>
</protein>